<feature type="transmembrane region" description="Helical" evidence="19">
    <location>
        <begin position="672"/>
        <end position="688"/>
    </location>
</feature>
<keyword evidence="13" id="KW-1278">Translocase</keyword>
<feature type="domain" description="HMA" evidence="20">
    <location>
        <begin position="2"/>
        <end position="68"/>
    </location>
</feature>
<dbReference type="PRINTS" id="PR00119">
    <property type="entry name" value="CATATPASE"/>
</dbReference>
<dbReference type="GO" id="GO:0043682">
    <property type="term" value="F:P-type divalent copper transporter activity"/>
    <property type="evidence" value="ECO:0007669"/>
    <property type="project" value="TreeGrafter"/>
</dbReference>
<dbReference type="InterPro" id="IPR006121">
    <property type="entry name" value="HMA_dom"/>
</dbReference>
<dbReference type="FunFam" id="2.70.150.10:FF:000002">
    <property type="entry name" value="Copper-transporting ATPase 1, putative"/>
    <property type="match status" value="1"/>
</dbReference>
<comment type="catalytic activity">
    <reaction evidence="18">
        <text>Cu(+)(in) + ATP + H2O = Cu(+)(out) + ADP + phosphate + H(+)</text>
        <dbReference type="Rhea" id="RHEA:25792"/>
        <dbReference type="ChEBI" id="CHEBI:15377"/>
        <dbReference type="ChEBI" id="CHEBI:15378"/>
        <dbReference type="ChEBI" id="CHEBI:30616"/>
        <dbReference type="ChEBI" id="CHEBI:43474"/>
        <dbReference type="ChEBI" id="CHEBI:49552"/>
        <dbReference type="ChEBI" id="CHEBI:456216"/>
        <dbReference type="EC" id="7.2.2.8"/>
    </reaction>
</comment>
<dbReference type="InterPro" id="IPR036412">
    <property type="entry name" value="HAD-like_sf"/>
</dbReference>
<keyword evidence="6" id="KW-0597">Phosphoprotein</keyword>
<dbReference type="GO" id="GO:0005524">
    <property type="term" value="F:ATP binding"/>
    <property type="evidence" value="ECO:0007669"/>
    <property type="project" value="UniProtKB-UniRule"/>
</dbReference>
<dbReference type="SFLD" id="SFLDF00027">
    <property type="entry name" value="p-type_atpase"/>
    <property type="match status" value="1"/>
</dbReference>
<evidence type="ECO:0000256" key="17">
    <source>
        <dbReference type="ARBA" id="ARBA00023136"/>
    </source>
</evidence>
<evidence type="ECO:0000256" key="9">
    <source>
        <dbReference type="ARBA" id="ARBA00022741"/>
    </source>
</evidence>
<proteinExistence type="inferred from homology"/>
<dbReference type="Gene3D" id="3.30.70.100">
    <property type="match status" value="1"/>
</dbReference>
<dbReference type="AlphaFoldDB" id="A0A0G2ADZ9"/>
<keyword evidence="14 19" id="KW-1133">Transmembrane helix</keyword>
<dbReference type="Proteomes" id="UP000034846">
    <property type="component" value="Unassembled WGS sequence"/>
</dbReference>
<evidence type="ECO:0000256" key="19">
    <source>
        <dbReference type="RuleBase" id="RU362081"/>
    </source>
</evidence>
<dbReference type="PATRIC" id="fig|1618989.3.peg.124"/>
<evidence type="ECO:0000256" key="11">
    <source>
        <dbReference type="ARBA" id="ARBA00022840"/>
    </source>
</evidence>
<dbReference type="SFLD" id="SFLDG00002">
    <property type="entry name" value="C1.7:_P-type_atpase_like"/>
    <property type="match status" value="1"/>
</dbReference>
<evidence type="ECO:0000256" key="8">
    <source>
        <dbReference type="ARBA" id="ARBA00022723"/>
    </source>
</evidence>
<name>A0A0G2ADZ9_9BACT</name>
<keyword evidence="11 19" id="KW-0067">ATP-binding</keyword>
<dbReference type="PRINTS" id="PR00943">
    <property type="entry name" value="CUATPASE"/>
</dbReference>
<comment type="caution">
    <text evidence="21">The sequence shown here is derived from an EMBL/GenBank/DDBJ whole genome shotgun (WGS) entry which is preliminary data.</text>
</comment>
<dbReference type="EC" id="7.2.2.8" evidence="3"/>
<evidence type="ECO:0000256" key="13">
    <source>
        <dbReference type="ARBA" id="ARBA00022967"/>
    </source>
</evidence>
<dbReference type="InterPro" id="IPR044492">
    <property type="entry name" value="P_typ_ATPase_HD_dom"/>
</dbReference>
<feature type="transmembrane region" description="Helical" evidence="19">
    <location>
        <begin position="694"/>
        <end position="712"/>
    </location>
</feature>
<dbReference type="SUPFAM" id="SSF56784">
    <property type="entry name" value="HAD-like"/>
    <property type="match status" value="1"/>
</dbReference>
<dbReference type="GO" id="GO:0005507">
    <property type="term" value="F:copper ion binding"/>
    <property type="evidence" value="ECO:0007669"/>
    <property type="project" value="TreeGrafter"/>
</dbReference>
<dbReference type="CDD" id="cd02094">
    <property type="entry name" value="P-type_ATPase_Cu-like"/>
    <property type="match status" value="1"/>
</dbReference>
<dbReference type="InterPro" id="IPR017969">
    <property type="entry name" value="Heavy-metal-associated_CS"/>
</dbReference>
<keyword evidence="16" id="KW-0406">Ion transport</keyword>
<evidence type="ECO:0000313" key="21">
    <source>
        <dbReference type="EMBL" id="KKW30654.1"/>
    </source>
</evidence>
<dbReference type="FunFam" id="3.30.70.100:FF:000005">
    <property type="entry name" value="Copper-exporting P-type ATPase A"/>
    <property type="match status" value="1"/>
</dbReference>
<dbReference type="InterPro" id="IPR027256">
    <property type="entry name" value="P-typ_ATPase_IB"/>
</dbReference>
<comment type="similarity">
    <text evidence="2 19">Belongs to the cation transport ATPase (P-type) (TC 3.A.3) family. Type IB subfamily.</text>
</comment>
<evidence type="ECO:0000256" key="18">
    <source>
        <dbReference type="ARBA" id="ARBA00049289"/>
    </source>
</evidence>
<accession>A0A0G2ADZ9</accession>
<dbReference type="Gene3D" id="2.70.150.10">
    <property type="entry name" value="Calcium-transporting ATPase, cytoplasmic transduction domain A"/>
    <property type="match status" value="1"/>
</dbReference>
<evidence type="ECO:0000256" key="6">
    <source>
        <dbReference type="ARBA" id="ARBA00022553"/>
    </source>
</evidence>
<dbReference type="SFLD" id="SFLDS00003">
    <property type="entry name" value="Haloacid_Dehalogenase"/>
    <property type="match status" value="1"/>
</dbReference>
<evidence type="ECO:0000259" key="20">
    <source>
        <dbReference type="PROSITE" id="PS50846"/>
    </source>
</evidence>
<dbReference type="CDD" id="cd00371">
    <property type="entry name" value="HMA"/>
    <property type="match status" value="1"/>
</dbReference>
<dbReference type="InterPro" id="IPR023299">
    <property type="entry name" value="ATPase_P-typ_cyto_dom_N"/>
</dbReference>
<dbReference type="InterPro" id="IPR023298">
    <property type="entry name" value="ATPase_P-typ_TM_dom_sf"/>
</dbReference>
<evidence type="ECO:0000256" key="15">
    <source>
        <dbReference type="ARBA" id="ARBA00023008"/>
    </source>
</evidence>
<keyword evidence="4" id="KW-0813">Transport</keyword>
<reference evidence="21 22" key="1">
    <citation type="journal article" date="2015" name="Nature">
        <title>rRNA introns, odd ribosomes, and small enigmatic genomes across a large radiation of phyla.</title>
        <authorList>
            <person name="Brown C.T."/>
            <person name="Hug L.A."/>
            <person name="Thomas B.C."/>
            <person name="Sharon I."/>
            <person name="Castelle C.J."/>
            <person name="Singh A."/>
            <person name="Wilkins M.J."/>
            <person name="Williams K.H."/>
            <person name="Banfield J.F."/>
        </authorList>
    </citation>
    <scope>NUCLEOTIDE SEQUENCE [LARGE SCALE GENOMIC DNA]</scope>
</reference>
<dbReference type="InterPro" id="IPR059000">
    <property type="entry name" value="ATPase_P-type_domA"/>
</dbReference>
<dbReference type="NCBIfam" id="TIGR01525">
    <property type="entry name" value="ATPase-IB_hvy"/>
    <property type="match status" value="1"/>
</dbReference>
<dbReference type="PANTHER" id="PTHR43520">
    <property type="entry name" value="ATP7, ISOFORM B"/>
    <property type="match status" value="1"/>
</dbReference>
<evidence type="ECO:0000256" key="2">
    <source>
        <dbReference type="ARBA" id="ARBA00006024"/>
    </source>
</evidence>
<dbReference type="SUPFAM" id="SSF81665">
    <property type="entry name" value="Calcium ATPase, transmembrane domain M"/>
    <property type="match status" value="1"/>
</dbReference>
<dbReference type="InterPro" id="IPR008250">
    <property type="entry name" value="ATPase_P-typ_transduc_dom_A_sf"/>
</dbReference>
<dbReference type="PANTHER" id="PTHR43520:SF8">
    <property type="entry name" value="P-TYPE CU(+) TRANSPORTER"/>
    <property type="match status" value="1"/>
</dbReference>
<dbReference type="Gene3D" id="3.40.50.1000">
    <property type="entry name" value="HAD superfamily/HAD-like"/>
    <property type="match status" value="1"/>
</dbReference>
<sequence>MKKTTFPIKGMHCASCAVNIERDLAQTPGVTDASVNYALAQATVSYDEGKTHEHELHMVVKKAGYDVVMGHGDAHENHMAHGADVKKAGRKAAIALALAVPVFVLAMGELGFPFVQGVLATIVVFGAGSEFHVMAAKLLRRGRANMDTLISLGTVAALVLSWWQLIIWMNGYPLLGGIPEPMPSLYFETAAIITGFILLGRYFEARSKGKAGEAIAKLVELGAKFAHRVRDGVTEDVPVDALRVGDYVLVKPGEKIPLDGVVREGESALDESMLTGESIPVGKKLGDNVFGATVNTTGALTIEITKEPKDTVLAQIVRLVGEAQEKKAPIQKLADQISGVFVPIVIVIAFVTFVAWMLTGAALDVAFVNAVAVLVIACPCALGLATPTAIMVGTGRGAREGILIKSGEALERARNLDVVVFDKTGTLTEGKPIVTDVIGGDDVLRYAAALESSSEHPLALAVTRKAKELGLAVSKVVDFASVSGKGIRGTVEGKHVVLGNALMMVDEGVAVTADDLERLREQGKTAVIVAVDGYMIGVLGIADAPKANAKEAVADLERSGLSVMMLTGDHKHTAEAIARQLGIRDVEAEVLPGDKLAVVKRLQQKGKRVAFVGDGINDAPALTQADLGIAVGSGSDVAIEAGQMVLVGGGPEKVVAALRLTRVTYRTIKQNLFWAFIYNIIGIPLAALGFLNPIVASAAMAGSSISVVLNALRIRRG</sequence>
<keyword evidence="9 19" id="KW-0547">Nucleotide-binding</keyword>
<dbReference type="SUPFAM" id="SSF55008">
    <property type="entry name" value="HMA, heavy metal-associated domain"/>
    <property type="match status" value="1"/>
</dbReference>
<keyword evidence="10" id="KW-0187">Copper transport</keyword>
<evidence type="ECO:0000256" key="12">
    <source>
        <dbReference type="ARBA" id="ARBA00022842"/>
    </source>
</evidence>
<comment type="subcellular location">
    <subcellularLocation>
        <location evidence="1">Cell membrane</location>
        <topology evidence="1">Multi-pass membrane protein</topology>
    </subcellularLocation>
</comment>
<dbReference type="Pfam" id="PF00403">
    <property type="entry name" value="HMA"/>
    <property type="match status" value="1"/>
</dbReference>
<dbReference type="InterPro" id="IPR036163">
    <property type="entry name" value="HMA_dom_sf"/>
</dbReference>
<keyword evidence="7 19" id="KW-0812">Transmembrane</keyword>
<dbReference type="GO" id="GO:0140581">
    <property type="term" value="F:P-type monovalent copper transporter activity"/>
    <property type="evidence" value="ECO:0007669"/>
    <property type="project" value="UniProtKB-EC"/>
</dbReference>
<dbReference type="InterPro" id="IPR023214">
    <property type="entry name" value="HAD_sf"/>
</dbReference>
<dbReference type="InterPro" id="IPR018303">
    <property type="entry name" value="ATPase_P-typ_P_site"/>
</dbReference>
<evidence type="ECO:0000256" key="14">
    <source>
        <dbReference type="ARBA" id="ARBA00022989"/>
    </source>
</evidence>
<keyword evidence="15" id="KW-0186">Copper</keyword>
<feature type="transmembrane region" description="Helical" evidence="19">
    <location>
        <begin position="148"/>
        <end position="165"/>
    </location>
</feature>
<dbReference type="GO" id="GO:0016887">
    <property type="term" value="F:ATP hydrolysis activity"/>
    <property type="evidence" value="ECO:0007669"/>
    <property type="project" value="InterPro"/>
</dbReference>
<dbReference type="NCBIfam" id="TIGR01494">
    <property type="entry name" value="ATPase_P-type"/>
    <property type="match status" value="1"/>
</dbReference>
<feature type="transmembrane region" description="Helical" evidence="19">
    <location>
        <begin position="92"/>
        <end position="108"/>
    </location>
</feature>
<keyword evidence="17 19" id="KW-0472">Membrane</keyword>
<dbReference type="GO" id="GO:0005886">
    <property type="term" value="C:plasma membrane"/>
    <property type="evidence" value="ECO:0007669"/>
    <property type="project" value="UniProtKB-SubCell"/>
</dbReference>
<dbReference type="Gene3D" id="3.40.1110.10">
    <property type="entry name" value="Calcium-transporting ATPase, cytoplasmic domain N"/>
    <property type="match status" value="1"/>
</dbReference>
<dbReference type="PROSITE" id="PS50846">
    <property type="entry name" value="HMA_2"/>
    <property type="match status" value="1"/>
</dbReference>
<evidence type="ECO:0000256" key="1">
    <source>
        <dbReference type="ARBA" id="ARBA00004651"/>
    </source>
</evidence>
<evidence type="ECO:0000256" key="10">
    <source>
        <dbReference type="ARBA" id="ARBA00022796"/>
    </source>
</evidence>
<organism evidence="21 22">
    <name type="scientific">Candidatus Uhrbacteria bacterium GW2011_GWD2_52_7</name>
    <dbReference type="NCBI Taxonomy" id="1618989"/>
    <lineage>
        <taxon>Bacteria</taxon>
        <taxon>Candidatus Uhriibacteriota</taxon>
    </lineage>
</organism>
<protein>
    <recommendedName>
        <fullName evidence="3">P-type Cu(+) transporter</fullName>
        <ecNumber evidence="3">7.2.2.8</ecNumber>
    </recommendedName>
</protein>
<keyword evidence="12" id="KW-0460">Magnesium</keyword>
<feature type="transmembrane region" description="Helical" evidence="19">
    <location>
        <begin position="185"/>
        <end position="203"/>
    </location>
</feature>
<dbReference type="Pfam" id="PF00702">
    <property type="entry name" value="Hydrolase"/>
    <property type="match status" value="1"/>
</dbReference>
<dbReference type="NCBIfam" id="TIGR01511">
    <property type="entry name" value="ATPase-IB1_Cu"/>
    <property type="match status" value="1"/>
</dbReference>
<evidence type="ECO:0000256" key="3">
    <source>
        <dbReference type="ARBA" id="ARBA00012517"/>
    </source>
</evidence>
<dbReference type="GO" id="GO:0055070">
    <property type="term" value="P:copper ion homeostasis"/>
    <property type="evidence" value="ECO:0007669"/>
    <property type="project" value="TreeGrafter"/>
</dbReference>
<keyword evidence="5 19" id="KW-1003">Cell membrane</keyword>
<evidence type="ECO:0000256" key="7">
    <source>
        <dbReference type="ARBA" id="ARBA00022692"/>
    </source>
</evidence>
<evidence type="ECO:0000256" key="16">
    <source>
        <dbReference type="ARBA" id="ARBA00023065"/>
    </source>
</evidence>
<dbReference type="InterPro" id="IPR001757">
    <property type="entry name" value="P_typ_ATPase"/>
</dbReference>
<dbReference type="PROSITE" id="PS01047">
    <property type="entry name" value="HMA_1"/>
    <property type="match status" value="1"/>
</dbReference>
<dbReference type="Pfam" id="PF00122">
    <property type="entry name" value="E1-E2_ATPase"/>
    <property type="match status" value="1"/>
</dbReference>
<dbReference type="EMBL" id="LCRD01000006">
    <property type="protein sequence ID" value="KKW30654.1"/>
    <property type="molecule type" value="Genomic_DNA"/>
</dbReference>
<dbReference type="FunFam" id="3.40.50.1000:FF:000144">
    <property type="entry name" value="copper-transporting ATPase 1 isoform X2"/>
    <property type="match status" value="1"/>
</dbReference>
<gene>
    <name evidence="21" type="ORF">UY72_C0006G0005</name>
</gene>
<dbReference type="PROSITE" id="PS00154">
    <property type="entry name" value="ATPASE_E1_E2"/>
    <property type="match status" value="1"/>
</dbReference>
<feature type="transmembrane region" description="Helical" evidence="19">
    <location>
        <begin position="337"/>
        <end position="359"/>
    </location>
</feature>
<evidence type="ECO:0000256" key="5">
    <source>
        <dbReference type="ARBA" id="ARBA00022475"/>
    </source>
</evidence>
<feature type="transmembrane region" description="Helical" evidence="19">
    <location>
        <begin position="365"/>
        <end position="386"/>
    </location>
</feature>
<dbReference type="SUPFAM" id="SSF81653">
    <property type="entry name" value="Calcium ATPase, transduction domain A"/>
    <property type="match status" value="1"/>
</dbReference>
<evidence type="ECO:0000256" key="4">
    <source>
        <dbReference type="ARBA" id="ARBA00022448"/>
    </source>
</evidence>
<keyword evidence="8 19" id="KW-0479">Metal-binding</keyword>
<evidence type="ECO:0000313" key="22">
    <source>
        <dbReference type="Proteomes" id="UP000034846"/>
    </source>
</evidence>
<feature type="transmembrane region" description="Helical" evidence="19">
    <location>
        <begin position="114"/>
        <end position="136"/>
    </location>
</feature>